<name>A0ABX0H8P4_9BACT</name>
<dbReference type="PANTHER" id="PTHR46825">
    <property type="entry name" value="D-ALANYL-D-ALANINE-CARBOXYPEPTIDASE/ENDOPEPTIDASE AMPH"/>
    <property type="match status" value="1"/>
</dbReference>
<dbReference type="InterPro" id="IPR050491">
    <property type="entry name" value="AmpC-like"/>
</dbReference>
<dbReference type="InterPro" id="IPR012338">
    <property type="entry name" value="Beta-lactam/transpept-like"/>
</dbReference>
<accession>A0ABX0H8P4</accession>
<dbReference type="Gene3D" id="3.40.710.10">
    <property type="entry name" value="DD-peptidase/beta-lactamase superfamily"/>
    <property type="match status" value="1"/>
</dbReference>
<comment type="caution">
    <text evidence="2">The sequence shown here is derived from an EMBL/GenBank/DDBJ whole genome shotgun (WGS) entry which is preliminary data.</text>
</comment>
<proteinExistence type="predicted"/>
<dbReference type="RefSeq" id="WP_166148455.1">
    <property type="nucleotide sequence ID" value="NZ_JAANYN010000006.1"/>
</dbReference>
<dbReference type="SUPFAM" id="SSF56601">
    <property type="entry name" value="beta-lactamase/transpeptidase-like"/>
    <property type="match status" value="1"/>
</dbReference>
<dbReference type="PANTHER" id="PTHR46825:SF7">
    <property type="entry name" value="D-ALANYL-D-ALANINE CARBOXYPEPTIDASE"/>
    <property type="match status" value="1"/>
</dbReference>
<evidence type="ECO:0000313" key="2">
    <source>
        <dbReference type="EMBL" id="NHE58259.1"/>
    </source>
</evidence>
<evidence type="ECO:0000259" key="1">
    <source>
        <dbReference type="Pfam" id="PF00144"/>
    </source>
</evidence>
<dbReference type="Proteomes" id="UP000649799">
    <property type="component" value="Unassembled WGS sequence"/>
</dbReference>
<dbReference type="Pfam" id="PF00144">
    <property type="entry name" value="Beta-lactamase"/>
    <property type="match status" value="1"/>
</dbReference>
<dbReference type="EMBL" id="JAANYN010000006">
    <property type="protein sequence ID" value="NHE58259.1"/>
    <property type="molecule type" value="Genomic_DNA"/>
</dbReference>
<evidence type="ECO:0000313" key="3">
    <source>
        <dbReference type="Proteomes" id="UP000649799"/>
    </source>
</evidence>
<organism evidence="2 3">
    <name type="scientific">Cyclobacterium plantarum</name>
    <dbReference type="NCBI Taxonomy" id="2716263"/>
    <lineage>
        <taxon>Bacteria</taxon>
        <taxon>Pseudomonadati</taxon>
        <taxon>Bacteroidota</taxon>
        <taxon>Cytophagia</taxon>
        <taxon>Cytophagales</taxon>
        <taxon>Cyclobacteriaceae</taxon>
        <taxon>Cyclobacterium</taxon>
    </lineage>
</organism>
<protein>
    <submittedName>
        <fullName evidence="2">Beta-lactamase family protein</fullName>
    </submittedName>
</protein>
<feature type="domain" description="Beta-lactamase-related" evidence="1">
    <location>
        <begin position="52"/>
        <end position="341"/>
    </location>
</feature>
<dbReference type="InterPro" id="IPR001466">
    <property type="entry name" value="Beta-lactam-related"/>
</dbReference>
<sequence length="355" mass="40193">MISSSETNQGIFTAWQNRLNEFSRQNKLKGTILSVFREKKDPISWTGATGNLSREQPYFITSVAKLHLLALVLKLKVRGLVNLDDPITKFLNEDIYLGLSIVKGQDFTPKITVGHLLSHLSGLPDYFQFSFSGEKSLREELFTGKDQSWRPKDLLKAIKELGPISKPGNRKSIAYADTNFQLLGKIAEKITRQDLEEALINFQLKPLGMNETYVYNDVHDRTPATFYHYEKQLEIPMAMSSFGPVGGMVSTARDSMIFLKAFFHGQLFPLTELDTIQQWKSMNKYLSYGLGISRSEKPRYALPLKAYPEIIGHTGMSGAFALFVPEKKVFFTGTVNQSKDPYLPYKLARKIIGTL</sequence>
<keyword evidence="3" id="KW-1185">Reference proteome</keyword>
<reference evidence="2 3" key="1">
    <citation type="submission" date="2020-03" db="EMBL/GenBank/DDBJ databases">
        <title>Cyclobacterium plantarum sp. nov., a marine bacterium isolated from a coastal-marine wetland.</title>
        <authorList>
            <person name="Sanchez-Porro C."/>
            <person name="Ventosa A."/>
            <person name="Amoozegar M."/>
        </authorList>
    </citation>
    <scope>NUCLEOTIDE SEQUENCE [LARGE SCALE GENOMIC DNA]</scope>
    <source>
        <strain evidence="2 3">GBPx2</strain>
    </source>
</reference>
<gene>
    <name evidence="2" type="ORF">G9Q97_15720</name>
</gene>